<evidence type="ECO:0000256" key="1">
    <source>
        <dbReference type="ARBA" id="ARBA00001946"/>
    </source>
</evidence>
<dbReference type="InterPro" id="IPR019307">
    <property type="entry name" value="RNA-bd_AU-1/RNase_E/G"/>
</dbReference>
<feature type="domain" description="S1 motif" evidence="11">
    <location>
        <begin position="38"/>
        <end position="67"/>
    </location>
</feature>
<evidence type="ECO:0000259" key="11">
    <source>
        <dbReference type="PROSITE" id="PS50126"/>
    </source>
</evidence>
<dbReference type="RefSeq" id="WP_107753143.1">
    <property type="nucleotide sequence ID" value="NZ_QBKF01000009.1"/>
</dbReference>
<evidence type="ECO:0000313" key="12">
    <source>
        <dbReference type="EMBL" id="PVE46270.1"/>
    </source>
</evidence>
<dbReference type="GO" id="GO:0004519">
    <property type="term" value="F:endonuclease activity"/>
    <property type="evidence" value="ECO:0007669"/>
    <property type="project" value="UniProtKB-KW"/>
</dbReference>
<evidence type="ECO:0000256" key="7">
    <source>
        <dbReference type="ARBA" id="ARBA00022801"/>
    </source>
</evidence>
<protein>
    <submittedName>
        <fullName evidence="12">Ribonuclease G</fullName>
    </submittedName>
</protein>
<evidence type="ECO:0000256" key="8">
    <source>
        <dbReference type="ARBA" id="ARBA00022842"/>
    </source>
</evidence>
<reference evidence="12 13" key="1">
    <citation type="journal article" date="2011" name="Syst. Appl. Microbiol.">
        <title>Defluviimonas denitrificans gen. nov., sp. nov., and Pararhodobacter aggregans gen. nov., sp. nov., non-phototrophic Rhodobacteraceae from the biofilter of a marine aquaculture.</title>
        <authorList>
            <person name="Foesel B.U."/>
            <person name="Drake H.L."/>
            <person name="Schramm A."/>
        </authorList>
    </citation>
    <scope>NUCLEOTIDE SEQUENCE [LARGE SCALE GENOMIC DNA]</scope>
    <source>
        <strain evidence="12 13">D1-19</strain>
    </source>
</reference>
<comment type="cofactor">
    <cofactor evidence="1">
        <name>Mg(2+)</name>
        <dbReference type="ChEBI" id="CHEBI:18420"/>
    </cofactor>
</comment>
<name>A0A2T7UNH5_9RHOB</name>
<dbReference type="SUPFAM" id="SSF50249">
    <property type="entry name" value="Nucleic acid-binding proteins"/>
    <property type="match status" value="1"/>
</dbReference>
<dbReference type="GO" id="GO:0003723">
    <property type="term" value="F:RNA binding"/>
    <property type="evidence" value="ECO:0007669"/>
    <property type="project" value="UniProtKB-KW"/>
</dbReference>
<keyword evidence="10" id="KW-0472">Membrane</keyword>
<keyword evidence="4" id="KW-0540">Nuclease</keyword>
<keyword evidence="5" id="KW-0479">Metal-binding</keyword>
<evidence type="ECO:0000256" key="3">
    <source>
        <dbReference type="ARBA" id="ARBA00022519"/>
    </source>
</evidence>
<proteinExistence type="predicted"/>
<dbReference type="GO" id="GO:0006364">
    <property type="term" value="P:rRNA processing"/>
    <property type="evidence" value="ECO:0007669"/>
    <property type="project" value="TreeGrafter"/>
</dbReference>
<keyword evidence="6" id="KW-0255">Endonuclease</keyword>
<keyword evidence="3" id="KW-0997">Cell inner membrane</keyword>
<keyword evidence="9" id="KW-0694">RNA-binding</keyword>
<dbReference type="GO" id="GO:0005737">
    <property type="term" value="C:cytoplasm"/>
    <property type="evidence" value="ECO:0007669"/>
    <property type="project" value="TreeGrafter"/>
</dbReference>
<dbReference type="GO" id="GO:0046872">
    <property type="term" value="F:metal ion binding"/>
    <property type="evidence" value="ECO:0007669"/>
    <property type="project" value="UniProtKB-KW"/>
</dbReference>
<dbReference type="PANTHER" id="PTHR30001:SF1">
    <property type="entry name" value="RIBONUCLEASE E_G-LIKE PROTEIN, CHLOROPLASTIC"/>
    <property type="match status" value="1"/>
</dbReference>
<dbReference type="InterPro" id="IPR003029">
    <property type="entry name" value="S1_domain"/>
</dbReference>
<dbReference type="AlphaFoldDB" id="A0A2T7UNH5"/>
<dbReference type="OrthoDB" id="9804278at2"/>
<dbReference type="PROSITE" id="PS50126">
    <property type="entry name" value="S1"/>
    <property type="match status" value="1"/>
</dbReference>
<dbReference type="GO" id="GO:0004540">
    <property type="term" value="F:RNA nuclease activity"/>
    <property type="evidence" value="ECO:0007669"/>
    <property type="project" value="InterPro"/>
</dbReference>
<keyword evidence="8" id="KW-0460">Magnesium</keyword>
<evidence type="ECO:0000256" key="6">
    <source>
        <dbReference type="ARBA" id="ARBA00022759"/>
    </source>
</evidence>
<evidence type="ECO:0000256" key="5">
    <source>
        <dbReference type="ARBA" id="ARBA00022723"/>
    </source>
</evidence>
<comment type="caution">
    <text evidence="12">The sequence shown here is derived from an EMBL/GenBank/DDBJ whole genome shotgun (WGS) entry which is preliminary data.</text>
</comment>
<dbReference type="PANTHER" id="PTHR30001">
    <property type="entry name" value="RIBONUCLEASE"/>
    <property type="match status" value="1"/>
</dbReference>
<dbReference type="InterPro" id="IPR004659">
    <property type="entry name" value="RNase_E/G"/>
</dbReference>
<evidence type="ECO:0000313" key="13">
    <source>
        <dbReference type="Proteomes" id="UP000244810"/>
    </source>
</evidence>
<keyword evidence="7" id="KW-0378">Hydrolase</keyword>
<gene>
    <name evidence="12" type="ORF">DDE23_16625</name>
</gene>
<accession>A0A2T7UNH5</accession>
<evidence type="ECO:0000256" key="10">
    <source>
        <dbReference type="ARBA" id="ARBA00023136"/>
    </source>
</evidence>
<dbReference type="Proteomes" id="UP000244810">
    <property type="component" value="Unassembled WGS sequence"/>
</dbReference>
<dbReference type="GO" id="GO:0016787">
    <property type="term" value="F:hydrolase activity"/>
    <property type="evidence" value="ECO:0007669"/>
    <property type="project" value="UniProtKB-KW"/>
</dbReference>
<keyword evidence="13" id="KW-1185">Reference proteome</keyword>
<dbReference type="Pfam" id="PF10150">
    <property type="entry name" value="RNase_E_G"/>
    <property type="match status" value="2"/>
</dbReference>
<keyword evidence="2" id="KW-1003">Cell membrane</keyword>
<dbReference type="EMBL" id="QDDR01000009">
    <property type="protein sequence ID" value="PVE46270.1"/>
    <property type="molecule type" value="Genomic_DNA"/>
</dbReference>
<evidence type="ECO:0000256" key="9">
    <source>
        <dbReference type="ARBA" id="ARBA00022884"/>
    </source>
</evidence>
<evidence type="ECO:0000256" key="2">
    <source>
        <dbReference type="ARBA" id="ARBA00022475"/>
    </source>
</evidence>
<organism evidence="12 13">
    <name type="scientific">Pararhodobacter aggregans</name>
    <dbReference type="NCBI Taxonomy" id="404875"/>
    <lineage>
        <taxon>Bacteria</taxon>
        <taxon>Pseudomonadati</taxon>
        <taxon>Pseudomonadota</taxon>
        <taxon>Alphaproteobacteria</taxon>
        <taxon>Rhodobacterales</taxon>
        <taxon>Paracoccaceae</taxon>
        <taxon>Pararhodobacter</taxon>
    </lineage>
</organism>
<dbReference type="InterPro" id="IPR012340">
    <property type="entry name" value="NA-bd_OB-fold"/>
</dbReference>
<sequence>MKGSVIALGHIGAREVAALMVDGQLTDLALDEDGIAPGAILRGVVGRPVKGLGGVFVDLPDGLSGFLRAPKGLAPGQKILVQVAGASEPGKALPLTQRLLFKSRYAIVTPEAPGLNISRAIRDEGLRADLAALATEGMQGADESLGLILRSACEAASDEEITTDIAQMRVLAEAVLADLTGGPELLVDAPGPHELAWRDWGDVDEVDDGPDALEHSGALDQIAALLTPEVRLEGGASMHIQATRAFVAVDVNTGADTSPAAGLKASIAAARDLPRQLRLRGLGGMVIVDFAPCPKRDRHVLEQVISKALRADAGEASVAGWTPLGNFELTRRRDRAPLPDWLT</sequence>
<evidence type="ECO:0000256" key="4">
    <source>
        <dbReference type="ARBA" id="ARBA00022722"/>
    </source>
</evidence>